<feature type="non-terminal residue" evidence="1">
    <location>
        <position position="1"/>
    </location>
</feature>
<organism evidence="1">
    <name type="scientific">marine metagenome</name>
    <dbReference type="NCBI Taxonomy" id="408172"/>
    <lineage>
        <taxon>unclassified sequences</taxon>
        <taxon>metagenomes</taxon>
        <taxon>ecological metagenomes</taxon>
    </lineage>
</organism>
<sequence length="45" mass="5089">TEGGQDPRNLQGHYPIRSAAADWGHHGDVETEYRIVLDEICVRLL</sequence>
<reference evidence="1" key="1">
    <citation type="submission" date="2018-05" db="EMBL/GenBank/DDBJ databases">
        <authorList>
            <person name="Lanie J.A."/>
            <person name="Ng W.-L."/>
            <person name="Kazmierczak K.M."/>
            <person name="Andrzejewski T.M."/>
            <person name="Davidsen T.M."/>
            <person name="Wayne K.J."/>
            <person name="Tettelin H."/>
            <person name="Glass J.I."/>
            <person name="Rusch D."/>
            <person name="Podicherti R."/>
            <person name="Tsui H.-C.T."/>
            <person name="Winkler M.E."/>
        </authorList>
    </citation>
    <scope>NUCLEOTIDE SEQUENCE</scope>
</reference>
<proteinExistence type="predicted"/>
<dbReference type="EMBL" id="UINC01224770">
    <property type="protein sequence ID" value="SVE54535.1"/>
    <property type="molecule type" value="Genomic_DNA"/>
</dbReference>
<evidence type="ECO:0000313" key="1">
    <source>
        <dbReference type="EMBL" id="SVE54535.1"/>
    </source>
</evidence>
<dbReference type="AlphaFoldDB" id="A0A383EDX1"/>
<gene>
    <name evidence="1" type="ORF">METZ01_LOCUS507389</name>
</gene>
<protein>
    <submittedName>
        <fullName evidence="1">Uncharacterized protein</fullName>
    </submittedName>
</protein>
<feature type="non-terminal residue" evidence="1">
    <location>
        <position position="45"/>
    </location>
</feature>
<name>A0A383EDX1_9ZZZZ</name>
<accession>A0A383EDX1</accession>